<dbReference type="SUPFAM" id="SSF46767">
    <property type="entry name" value="Methylated DNA-protein cysteine methyltransferase, C-terminal domain"/>
    <property type="match status" value="1"/>
</dbReference>
<dbReference type="CDD" id="cd06445">
    <property type="entry name" value="ATase"/>
    <property type="match status" value="1"/>
</dbReference>
<dbReference type="Pfam" id="PF01035">
    <property type="entry name" value="DNA_binding_1"/>
    <property type="match status" value="1"/>
</dbReference>
<accession>A0A857J1P5</accession>
<evidence type="ECO:0000259" key="10">
    <source>
        <dbReference type="Pfam" id="PF01035"/>
    </source>
</evidence>
<comment type="function">
    <text evidence="9">Involved in the cellular defense against the biological effects of O6-methylguanine (O6-MeG) and O4-methylthymine (O4-MeT) in DNA. Repairs the methylated nucleobase in DNA by stoichiometrically transferring the methyl group to a cysteine residue in the enzyme. This is a suicide reaction: the enzyme is irreversibly inactivated.</text>
</comment>
<dbReference type="EMBL" id="CP047650">
    <property type="protein sequence ID" value="QHI97163.1"/>
    <property type="molecule type" value="Genomic_DNA"/>
</dbReference>
<feature type="domain" description="Methylguanine DNA methyltransferase ribonuclease-like" evidence="11">
    <location>
        <begin position="14"/>
        <end position="83"/>
    </location>
</feature>
<dbReference type="PROSITE" id="PS00374">
    <property type="entry name" value="MGMT"/>
    <property type="match status" value="1"/>
</dbReference>
<comment type="catalytic activity">
    <reaction evidence="1 9">
        <text>a 4-O-methyl-thymidine in DNA + L-cysteinyl-[protein] = a thymidine in DNA + S-methyl-L-cysteinyl-[protein]</text>
        <dbReference type="Rhea" id="RHEA:53428"/>
        <dbReference type="Rhea" id="RHEA-COMP:10131"/>
        <dbReference type="Rhea" id="RHEA-COMP:10132"/>
        <dbReference type="Rhea" id="RHEA-COMP:13555"/>
        <dbReference type="Rhea" id="RHEA-COMP:13556"/>
        <dbReference type="ChEBI" id="CHEBI:29950"/>
        <dbReference type="ChEBI" id="CHEBI:82612"/>
        <dbReference type="ChEBI" id="CHEBI:137386"/>
        <dbReference type="ChEBI" id="CHEBI:137387"/>
        <dbReference type="EC" id="2.1.1.63"/>
    </reaction>
</comment>
<dbReference type="FunFam" id="1.10.10.10:FF:000214">
    <property type="entry name" value="Methylated-DNA--protein-cysteine methyltransferase"/>
    <property type="match status" value="1"/>
</dbReference>
<gene>
    <name evidence="12" type="ORF">GT347_03720</name>
</gene>
<organism evidence="12 13">
    <name type="scientific">Xylophilus rhododendri</name>
    <dbReference type="NCBI Taxonomy" id="2697032"/>
    <lineage>
        <taxon>Bacteria</taxon>
        <taxon>Pseudomonadati</taxon>
        <taxon>Pseudomonadota</taxon>
        <taxon>Betaproteobacteria</taxon>
        <taxon>Burkholderiales</taxon>
        <taxon>Xylophilus</taxon>
    </lineage>
</organism>
<dbReference type="InterPro" id="IPR001497">
    <property type="entry name" value="MethylDNA_cys_MeTrfase_AS"/>
</dbReference>
<keyword evidence="6 9" id="KW-0227">DNA damage</keyword>
<keyword evidence="4 9" id="KW-0489">Methyltransferase</keyword>
<evidence type="ECO:0000256" key="5">
    <source>
        <dbReference type="ARBA" id="ARBA00022679"/>
    </source>
</evidence>
<feature type="active site" description="Nucleophile; methyl group acceptor" evidence="9">
    <location>
        <position position="139"/>
    </location>
</feature>
<dbReference type="Pfam" id="PF02870">
    <property type="entry name" value="Methyltransf_1N"/>
    <property type="match status" value="1"/>
</dbReference>
<dbReference type="NCBIfam" id="TIGR00589">
    <property type="entry name" value="ogt"/>
    <property type="match status" value="1"/>
</dbReference>
<dbReference type="InterPro" id="IPR014048">
    <property type="entry name" value="MethylDNA_cys_MeTrfase_DNA-bd"/>
</dbReference>
<name>A0A857J1P5_9BURK</name>
<keyword evidence="7 9" id="KW-0234">DNA repair</keyword>
<dbReference type="GO" id="GO:0032259">
    <property type="term" value="P:methylation"/>
    <property type="evidence" value="ECO:0007669"/>
    <property type="project" value="UniProtKB-KW"/>
</dbReference>
<dbReference type="InterPro" id="IPR008332">
    <property type="entry name" value="MethylG_MeTrfase_N"/>
</dbReference>
<evidence type="ECO:0000259" key="11">
    <source>
        <dbReference type="Pfam" id="PF02870"/>
    </source>
</evidence>
<dbReference type="PANTHER" id="PTHR10815:SF5">
    <property type="entry name" value="METHYLATED-DNA--PROTEIN-CYSTEINE METHYLTRANSFERASE"/>
    <property type="match status" value="1"/>
</dbReference>
<dbReference type="PANTHER" id="PTHR10815">
    <property type="entry name" value="METHYLATED-DNA--PROTEIN-CYSTEINE METHYLTRANSFERASE"/>
    <property type="match status" value="1"/>
</dbReference>
<reference evidence="12 13" key="1">
    <citation type="submission" date="2020-01" db="EMBL/GenBank/DDBJ databases">
        <title>Genome sequencing of strain KACC 21265.</title>
        <authorList>
            <person name="Heo J."/>
            <person name="Kim S.-J."/>
            <person name="Kim J.-S."/>
            <person name="Hong S.-B."/>
            <person name="Kwon S.-W."/>
        </authorList>
    </citation>
    <scope>NUCLEOTIDE SEQUENCE [LARGE SCALE GENOMIC DNA]</scope>
    <source>
        <strain evidence="12 13">KACC 21265</strain>
    </source>
</reference>
<comment type="miscellaneous">
    <text evidence="9">This enzyme catalyzes only one turnover and therefore is not strictly catalytic. According to one definition, an enzyme is a biocatalyst that acts repeatedly and over many reaction cycles.</text>
</comment>
<evidence type="ECO:0000256" key="1">
    <source>
        <dbReference type="ARBA" id="ARBA00001286"/>
    </source>
</evidence>
<evidence type="ECO:0000313" key="12">
    <source>
        <dbReference type="EMBL" id="QHI97163.1"/>
    </source>
</evidence>
<keyword evidence="5 9" id="KW-0808">Transferase</keyword>
<dbReference type="KEGG" id="xyk:GT347_03720"/>
<dbReference type="RefSeq" id="WP_160550681.1">
    <property type="nucleotide sequence ID" value="NZ_CP047650.1"/>
</dbReference>
<feature type="domain" description="Methylated-DNA-[protein]-cysteine S-methyltransferase DNA binding" evidence="10">
    <location>
        <begin position="88"/>
        <end position="167"/>
    </location>
</feature>
<dbReference type="Gene3D" id="1.10.10.10">
    <property type="entry name" value="Winged helix-like DNA-binding domain superfamily/Winged helix DNA-binding domain"/>
    <property type="match status" value="1"/>
</dbReference>
<dbReference type="GO" id="GO:0003908">
    <property type="term" value="F:methylated-DNA-[protein]-cysteine S-methyltransferase activity"/>
    <property type="evidence" value="ECO:0007669"/>
    <property type="project" value="UniProtKB-UniRule"/>
</dbReference>
<comment type="subcellular location">
    <subcellularLocation>
        <location evidence="9">Cytoplasm</location>
    </subcellularLocation>
</comment>
<evidence type="ECO:0000256" key="4">
    <source>
        <dbReference type="ARBA" id="ARBA00022603"/>
    </source>
</evidence>
<dbReference type="EC" id="2.1.1.63" evidence="9"/>
<dbReference type="InterPro" id="IPR023546">
    <property type="entry name" value="MGMT"/>
</dbReference>
<protein>
    <recommendedName>
        <fullName evidence="9">Methylated-DNA--protein-cysteine methyltransferase</fullName>
        <ecNumber evidence="9">2.1.1.63</ecNumber>
    </recommendedName>
    <alternativeName>
        <fullName evidence="9">6-O-methylguanine-DNA methyltransferase</fullName>
        <shortName evidence="9">MGMT</shortName>
    </alternativeName>
    <alternativeName>
        <fullName evidence="9">O-6-methylguanine-DNA-alkyltransferase</fullName>
    </alternativeName>
</protein>
<dbReference type="InterPro" id="IPR036388">
    <property type="entry name" value="WH-like_DNA-bd_sf"/>
</dbReference>
<evidence type="ECO:0000256" key="3">
    <source>
        <dbReference type="ARBA" id="ARBA00022490"/>
    </source>
</evidence>
<comment type="similarity">
    <text evidence="2 9">Belongs to the MGMT family.</text>
</comment>
<dbReference type="Gene3D" id="3.30.160.70">
    <property type="entry name" value="Methylated DNA-protein cysteine methyltransferase domain"/>
    <property type="match status" value="1"/>
</dbReference>
<dbReference type="GO" id="GO:0006307">
    <property type="term" value="P:DNA alkylation repair"/>
    <property type="evidence" value="ECO:0007669"/>
    <property type="project" value="UniProtKB-UniRule"/>
</dbReference>
<dbReference type="GO" id="GO:0005737">
    <property type="term" value="C:cytoplasm"/>
    <property type="evidence" value="ECO:0007669"/>
    <property type="project" value="UniProtKB-SubCell"/>
</dbReference>
<comment type="catalytic activity">
    <reaction evidence="8 9">
        <text>a 6-O-methyl-2'-deoxyguanosine in DNA + L-cysteinyl-[protein] = S-methyl-L-cysteinyl-[protein] + a 2'-deoxyguanosine in DNA</text>
        <dbReference type="Rhea" id="RHEA:24000"/>
        <dbReference type="Rhea" id="RHEA-COMP:10131"/>
        <dbReference type="Rhea" id="RHEA-COMP:10132"/>
        <dbReference type="Rhea" id="RHEA-COMP:11367"/>
        <dbReference type="Rhea" id="RHEA-COMP:11368"/>
        <dbReference type="ChEBI" id="CHEBI:29950"/>
        <dbReference type="ChEBI" id="CHEBI:82612"/>
        <dbReference type="ChEBI" id="CHEBI:85445"/>
        <dbReference type="ChEBI" id="CHEBI:85448"/>
        <dbReference type="EC" id="2.1.1.63"/>
    </reaction>
</comment>
<evidence type="ECO:0000313" key="13">
    <source>
        <dbReference type="Proteomes" id="UP000464787"/>
    </source>
</evidence>
<sequence length="182" mass="19414">MKYAQDTVQRRWISPLGAIDLAATPRGLAGLWFDDHKYRPAALDAPDGWPRHDGPHAVLDATERELQAYFDGRLQRFEVPIELPAGTEFQMAVWAGLLKLDHGQTCSYGALAVATGRPSAVRAVGAAVGRNPVSILVPCHRVVGGAGALTGYAGGLPRKSALLALEQPQRNLTGLERQGSAA</sequence>
<dbReference type="AlphaFoldDB" id="A0A857J1P5"/>
<dbReference type="InterPro" id="IPR036217">
    <property type="entry name" value="MethylDNA_cys_MeTrfase_DNAb"/>
</dbReference>
<evidence type="ECO:0000256" key="2">
    <source>
        <dbReference type="ARBA" id="ARBA00008711"/>
    </source>
</evidence>
<dbReference type="HAMAP" id="MF_00772">
    <property type="entry name" value="OGT"/>
    <property type="match status" value="1"/>
</dbReference>
<evidence type="ECO:0000256" key="9">
    <source>
        <dbReference type="HAMAP-Rule" id="MF_00772"/>
    </source>
</evidence>
<dbReference type="Proteomes" id="UP000464787">
    <property type="component" value="Chromosome"/>
</dbReference>
<evidence type="ECO:0000256" key="7">
    <source>
        <dbReference type="ARBA" id="ARBA00023204"/>
    </source>
</evidence>
<keyword evidence="13" id="KW-1185">Reference proteome</keyword>
<dbReference type="InterPro" id="IPR036631">
    <property type="entry name" value="MGMT_N_sf"/>
</dbReference>
<evidence type="ECO:0000256" key="8">
    <source>
        <dbReference type="ARBA" id="ARBA00049348"/>
    </source>
</evidence>
<keyword evidence="3 9" id="KW-0963">Cytoplasm</keyword>
<evidence type="ECO:0000256" key="6">
    <source>
        <dbReference type="ARBA" id="ARBA00022763"/>
    </source>
</evidence>
<proteinExistence type="inferred from homology"/>
<dbReference type="SUPFAM" id="SSF53155">
    <property type="entry name" value="Methylated DNA-protein cysteine methyltransferase domain"/>
    <property type="match status" value="1"/>
</dbReference>